<dbReference type="Proteomes" id="UP000286947">
    <property type="component" value="Unassembled WGS sequence"/>
</dbReference>
<comment type="caution">
    <text evidence="5">The sequence shown here is derived from an EMBL/GenBank/DDBJ whole genome shotgun (WGS) entry which is preliminary data.</text>
</comment>
<accession>A0A433SHD4</accession>
<keyword evidence="2 3" id="KW-0238">DNA-binding</keyword>
<dbReference type="RefSeq" id="WP_126977987.1">
    <property type="nucleotide sequence ID" value="NZ_PQSP01000001.1"/>
</dbReference>
<protein>
    <submittedName>
        <fullName evidence="5">Tyrosine recombinase XerC</fullName>
    </submittedName>
</protein>
<evidence type="ECO:0000256" key="1">
    <source>
        <dbReference type="ARBA" id="ARBA00022908"/>
    </source>
</evidence>
<dbReference type="AlphaFoldDB" id="A0A433SHD4"/>
<dbReference type="EMBL" id="PQSP01000001">
    <property type="protein sequence ID" value="RUS68100.1"/>
    <property type="molecule type" value="Genomic_DNA"/>
</dbReference>
<sequence length="194" mass="22164">MSNLKQQVQQYARQAAGGKKTVHDRQVIIDRLVQTLQKSNIQIRDIAHLKTRHIIDYIRQRQAKDLNKRTLQNEMSAIRQTLRMAGKHKLAQSKEISNKALAIGYARPARESGIDRYPELKGIPHLTDNHIALWQSIHNCVQENKNCTKAQIREDLQAIGLDVDKKFGRWLDKIENAGLIAIDGEMITPLVESC</sequence>
<reference evidence="5 6" key="1">
    <citation type="submission" date="2018-01" db="EMBL/GenBank/DDBJ databases">
        <title>Saezia sanguinis gen. nov., sp. nov., in the order Burkholderiales isolated from human blood.</title>
        <authorList>
            <person name="Medina-Pascual M.J."/>
            <person name="Valdezate S."/>
            <person name="Monzon S."/>
            <person name="Cuesta I."/>
            <person name="Carrasco G."/>
            <person name="Villalon P."/>
            <person name="Saez-Nieto J.A."/>
        </authorList>
    </citation>
    <scope>NUCLEOTIDE SEQUENCE [LARGE SCALE GENOMIC DNA]</scope>
    <source>
        <strain evidence="5 6">CNM695-12</strain>
    </source>
</reference>
<evidence type="ECO:0000256" key="3">
    <source>
        <dbReference type="PROSITE-ProRule" id="PRU01248"/>
    </source>
</evidence>
<evidence type="ECO:0000259" key="4">
    <source>
        <dbReference type="PROSITE" id="PS51900"/>
    </source>
</evidence>
<dbReference type="InterPro" id="IPR024457">
    <property type="entry name" value="Putative_integrase_N"/>
</dbReference>
<dbReference type="InterPro" id="IPR044068">
    <property type="entry name" value="CB"/>
</dbReference>
<evidence type="ECO:0000313" key="6">
    <source>
        <dbReference type="Proteomes" id="UP000286947"/>
    </source>
</evidence>
<feature type="domain" description="Core-binding (CB)" evidence="4">
    <location>
        <begin position="2"/>
        <end position="86"/>
    </location>
</feature>
<keyword evidence="6" id="KW-1185">Reference proteome</keyword>
<dbReference type="PROSITE" id="PS51900">
    <property type="entry name" value="CB"/>
    <property type="match status" value="1"/>
</dbReference>
<dbReference type="Pfam" id="PF12834">
    <property type="entry name" value="Phage_int_SAM_2"/>
    <property type="match status" value="1"/>
</dbReference>
<dbReference type="GO" id="GO:0015074">
    <property type="term" value="P:DNA integration"/>
    <property type="evidence" value="ECO:0007669"/>
    <property type="project" value="UniProtKB-KW"/>
</dbReference>
<evidence type="ECO:0000313" key="5">
    <source>
        <dbReference type="EMBL" id="RUS68100.1"/>
    </source>
</evidence>
<evidence type="ECO:0000256" key="2">
    <source>
        <dbReference type="ARBA" id="ARBA00023125"/>
    </source>
</evidence>
<dbReference type="GO" id="GO:0003677">
    <property type="term" value="F:DNA binding"/>
    <property type="evidence" value="ECO:0007669"/>
    <property type="project" value="UniProtKB-UniRule"/>
</dbReference>
<name>A0A433SHD4_9BURK</name>
<gene>
    <name evidence="5" type="primary">xerC_1</name>
    <name evidence="5" type="ORF">CUZ56_00585</name>
</gene>
<dbReference type="Gene3D" id="1.10.150.130">
    <property type="match status" value="1"/>
</dbReference>
<dbReference type="InterPro" id="IPR010998">
    <property type="entry name" value="Integrase_recombinase_N"/>
</dbReference>
<proteinExistence type="predicted"/>
<organism evidence="5 6">
    <name type="scientific">Saezia sanguinis</name>
    <dbReference type="NCBI Taxonomy" id="1965230"/>
    <lineage>
        <taxon>Bacteria</taxon>
        <taxon>Pseudomonadati</taxon>
        <taxon>Pseudomonadota</taxon>
        <taxon>Betaproteobacteria</taxon>
        <taxon>Burkholderiales</taxon>
        <taxon>Saeziaceae</taxon>
        <taxon>Saezia</taxon>
    </lineage>
</organism>
<keyword evidence="1" id="KW-0229">DNA integration</keyword>